<evidence type="ECO:0000313" key="4">
    <source>
        <dbReference type="EMBL" id="CAB4727396.1"/>
    </source>
</evidence>
<dbReference type="EMBL" id="CAEZXO010000003">
    <property type="protein sequence ID" value="CAB4689909.1"/>
    <property type="molecule type" value="Genomic_DNA"/>
</dbReference>
<accession>A0A6J6RY54</accession>
<gene>
    <name evidence="3" type="ORF">UFOPK2510_00604</name>
    <name evidence="4" type="ORF">UFOPK2718_01008</name>
    <name evidence="5" type="ORF">UFOPK2936_00846</name>
    <name evidence="6" type="ORF">UFOPK3328_00673</name>
    <name evidence="7" type="ORF">UFOPK3779_01026</name>
    <name evidence="2" type="ORF">UFOPK4107_00342</name>
    <name evidence="8" type="ORF">UFOPK4403_00532</name>
</gene>
<feature type="transmembrane region" description="Helical" evidence="1">
    <location>
        <begin position="55"/>
        <end position="75"/>
    </location>
</feature>
<dbReference type="AlphaFoldDB" id="A0A6J6RY54"/>
<dbReference type="EMBL" id="CAEZYM010000009">
    <property type="protein sequence ID" value="CAB4727396.1"/>
    <property type="molecule type" value="Genomic_DNA"/>
</dbReference>
<evidence type="ECO:0000313" key="5">
    <source>
        <dbReference type="EMBL" id="CAB4780194.1"/>
    </source>
</evidence>
<protein>
    <submittedName>
        <fullName evidence="4">Unannotated protein</fullName>
    </submittedName>
</protein>
<evidence type="ECO:0000313" key="3">
    <source>
        <dbReference type="EMBL" id="CAB4689909.1"/>
    </source>
</evidence>
<dbReference type="EMBL" id="CAFBNH010000005">
    <property type="protein sequence ID" value="CAB4948357.1"/>
    <property type="molecule type" value="Genomic_DNA"/>
</dbReference>
<keyword evidence="1" id="KW-0812">Transmembrane</keyword>
<proteinExistence type="predicted"/>
<name>A0A6J6RY54_9ZZZZ</name>
<evidence type="ECO:0000313" key="7">
    <source>
        <dbReference type="EMBL" id="CAB4948357.1"/>
    </source>
</evidence>
<evidence type="ECO:0000256" key="1">
    <source>
        <dbReference type="SAM" id="Phobius"/>
    </source>
</evidence>
<evidence type="ECO:0000313" key="6">
    <source>
        <dbReference type="EMBL" id="CAB4864472.1"/>
    </source>
</evidence>
<evidence type="ECO:0000313" key="8">
    <source>
        <dbReference type="EMBL" id="CAB5071112.1"/>
    </source>
</evidence>
<keyword evidence="1" id="KW-0472">Membrane</keyword>
<organism evidence="4">
    <name type="scientific">freshwater metagenome</name>
    <dbReference type="NCBI Taxonomy" id="449393"/>
    <lineage>
        <taxon>unclassified sequences</taxon>
        <taxon>metagenomes</taxon>
        <taxon>ecological metagenomes</taxon>
    </lineage>
</organism>
<keyword evidence="1" id="KW-1133">Transmembrane helix</keyword>
<evidence type="ECO:0000313" key="2">
    <source>
        <dbReference type="EMBL" id="CAB4332709.1"/>
    </source>
</evidence>
<dbReference type="EMBL" id="CAESAE010000002">
    <property type="protein sequence ID" value="CAB4332709.1"/>
    <property type="molecule type" value="Genomic_DNA"/>
</dbReference>
<dbReference type="EMBL" id="CAFBLD010000004">
    <property type="protein sequence ID" value="CAB4864472.1"/>
    <property type="molecule type" value="Genomic_DNA"/>
</dbReference>
<dbReference type="EMBL" id="CAEZZW010000004">
    <property type="protein sequence ID" value="CAB4780194.1"/>
    <property type="molecule type" value="Genomic_DNA"/>
</dbReference>
<dbReference type="EMBL" id="CAFBQX010000002">
    <property type="protein sequence ID" value="CAB5071112.1"/>
    <property type="molecule type" value="Genomic_DNA"/>
</dbReference>
<reference evidence="4" key="1">
    <citation type="submission" date="2020-05" db="EMBL/GenBank/DDBJ databases">
        <authorList>
            <person name="Chiriac C."/>
            <person name="Salcher M."/>
            <person name="Ghai R."/>
            <person name="Kavagutti S V."/>
        </authorList>
    </citation>
    <scope>NUCLEOTIDE SEQUENCE</scope>
</reference>
<sequence>MKRSITTQVSSVLRIVRGERDALVRTTHFKAAVENVSIATIERTIMSTKTTFKRVALVAVAAVGLGLLTAVPSSATAQTTTAADGKAGIFYSNGLAVGTVVDNDSQVVGGQATIVALLDTTTTGDSVINFTSTGVGTVVSATMSGTATTNWAAATPLVWSDSTSSFGTANGPTDTIKLYSTVAGTQVITMTPLDAFGTPGTPRTKNIYWVAAAVNGVLNHSTGFISTDTTAAANATAGSTATASRVAASTFSNTAVARIAIDQYASTDTVTALLAASSKAVSVTISGAGAVDVTSAGTTRGAVATVAAAGSTVTATRGAMSEFFVFPDGRAGTATITTSVDGVTLNTWTYAFTGAVASYGNDTAGDDTRKTSIGIGSTDAYTINGLDSAKNIVAAGPGTIFLVSSAPLIASVPASSSGAGANVTVTGVAAGTAEISVCNTSLCTAATKILKFTVTVGKVTAKTVTLSFDKASYAPGEKMTLTVKAVGSDGTAVGDGTYNLFKSTGIAFNSAVVGAPAAAAAVVIGGTTAGVKTYTLYAPLVSGDVTATATEGTDTDNVIAAGTAATLSATASVSGGAADAALDAANEATDAANYAADAADAATTAAEEATAAATAAQDSADAALAAVTDLGLKVTSLVSALRAQITALTNIIVKIQKKVKA</sequence>